<dbReference type="Gene3D" id="3.60.130.30">
    <property type="match status" value="1"/>
</dbReference>
<feature type="compositionally biased region" description="Acidic residues" evidence="1">
    <location>
        <begin position="32"/>
        <end position="48"/>
    </location>
</feature>
<proteinExistence type="predicted"/>
<dbReference type="Proteomes" id="UP001163850">
    <property type="component" value="Unassembled WGS sequence"/>
</dbReference>
<evidence type="ECO:0000256" key="1">
    <source>
        <dbReference type="SAM" id="MobiDB-lite"/>
    </source>
</evidence>
<evidence type="ECO:0000313" key="2">
    <source>
        <dbReference type="EMBL" id="KAJ3978843.1"/>
    </source>
</evidence>
<protein>
    <submittedName>
        <fullName evidence="2">Uncharacterized protein</fullName>
    </submittedName>
</protein>
<gene>
    <name evidence="2" type="ORF">F5890DRAFT_1559572</name>
</gene>
<feature type="compositionally biased region" description="Polar residues" evidence="1">
    <location>
        <begin position="72"/>
        <end position="95"/>
    </location>
</feature>
<feature type="region of interest" description="Disordered" evidence="1">
    <location>
        <begin position="29"/>
        <end position="95"/>
    </location>
</feature>
<accession>A0AA38PNF4</accession>
<reference evidence="2" key="1">
    <citation type="submission" date="2022-08" db="EMBL/GenBank/DDBJ databases">
        <authorList>
            <consortium name="DOE Joint Genome Institute"/>
            <person name="Min B."/>
            <person name="Riley R."/>
            <person name="Sierra-Patev S."/>
            <person name="Naranjo-Ortiz M."/>
            <person name="Looney B."/>
            <person name="Konkel Z."/>
            <person name="Slot J.C."/>
            <person name="Sakamoto Y."/>
            <person name="Steenwyk J.L."/>
            <person name="Rokas A."/>
            <person name="Carro J."/>
            <person name="Camarero S."/>
            <person name="Ferreira P."/>
            <person name="Molpeceres G."/>
            <person name="Ruiz-Duenas F.J."/>
            <person name="Serrano A."/>
            <person name="Henrissat B."/>
            <person name="Drula E."/>
            <person name="Hughes K.W."/>
            <person name="Mata J.L."/>
            <person name="Ishikawa N.K."/>
            <person name="Vargas-Isla R."/>
            <person name="Ushijima S."/>
            <person name="Smith C.A."/>
            <person name="Ahrendt S."/>
            <person name="Andreopoulos W."/>
            <person name="He G."/>
            <person name="Labutti K."/>
            <person name="Lipzen A."/>
            <person name="Ng V."/>
            <person name="Sandor L."/>
            <person name="Barry K."/>
            <person name="Martinez A.T."/>
            <person name="Xiao Y."/>
            <person name="Gibbons J.G."/>
            <person name="Terashima K."/>
            <person name="Hibbett D.S."/>
            <person name="Grigoriev I.V."/>
        </authorList>
    </citation>
    <scope>NUCLEOTIDE SEQUENCE</scope>
    <source>
        <strain evidence="2">TFB7829</strain>
    </source>
</reference>
<dbReference type="AlphaFoldDB" id="A0AA38PNF4"/>
<organism evidence="2 3">
    <name type="scientific">Lentinula detonsa</name>
    <dbReference type="NCBI Taxonomy" id="2804962"/>
    <lineage>
        <taxon>Eukaryota</taxon>
        <taxon>Fungi</taxon>
        <taxon>Dikarya</taxon>
        <taxon>Basidiomycota</taxon>
        <taxon>Agaricomycotina</taxon>
        <taxon>Agaricomycetes</taxon>
        <taxon>Agaricomycetidae</taxon>
        <taxon>Agaricales</taxon>
        <taxon>Marasmiineae</taxon>
        <taxon>Omphalotaceae</taxon>
        <taxon>Lentinula</taxon>
    </lineage>
</organism>
<name>A0AA38PNF4_9AGAR</name>
<comment type="caution">
    <text evidence="2">The sequence shown here is derived from an EMBL/GenBank/DDBJ whole genome shotgun (WGS) entry which is preliminary data.</text>
</comment>
<dbReference type="EMBL" id="MU802658">
    <property type="protein sequence ID" value="KAJ3978843.1"/>
    <property type="molecule type" value="Genomic_DNA"/>
</dbReference>
<sequence length="387" mass="42172">MIVTRSQAAKALKIRISHYDLEQALRKCQEERAEEEDVFDEDAEFEESDSMKEKDVSSSPPFHSPLPPLTSGATPLTSTVAPETPGRCSSSQCAASSDLKPREVHHMAEAIPVSLPQFDAASLPAATNGFSGYRGCSQLSTSLLPISWKLHLLSATPDMKLIEWDGRTTITIVDSQDRIITVLGRVPQGASDASWSDTVNDLTQAIHSCKSTSTFTAKESHPQQGHFTTRVGGIGYGGGRITLGNFQISGIANQAAFSTLLIHKGMWWIVGWTNTLFNAYGHKMYMEYKVTLQEHQARNPSLQSTSPNMVFATTSVNFGPRTETHPHCDTGNLAHGWCAIIALGDYNPNEGGHLLLWDLGLIIRFPPGSTILFPSALITHSNVPIQS</sequence>
<evidence type="ECO:0000313" key="3">
    <source>
        <dbReference type="Proteomes" id="UP001163850"/>
    </source>
</evidence>